<dbReference type="InterPro" id="IPR007533">
    <property type="entry name" value="Cyt_c_oxidase_assmbl_CtaG"/>
</dbReference>
<keyword evidence="9 10" id="KW-0472">Membrane</keyword>
<dbReference type="GO" id="GO:0008535">
    <property type="term" value="P:respiratory chain complex IV assembly"/>
    <property type="evidence" value="ECO:0007669"/>
    <property type="project" value="UniProtKB-UniRule"/>
</dbReference>
<reference evidence="12" key="2">
    <citation type="submission" date="2020-09" db="EMBL/GenBank/DDBJ databases">
        <authorList>
            <person name="Sun Q."/>
            <person name="Zhou Y."/>
        </authorList>
    </citation>
    <scope>NUCLEOTIDE SEQUENCE</scope>
    <source>
        <strain evidence="12">CGMCC 1.15360</strain>
    </source>
</reference>
<dbReference type="PANTHER" id="PTHR21320:SF3">
    <property type="entry name" value="CYTOCHROME C OXIDASE ASSEMBLY PROTEIN COX11, MITOCHONDRIAL-RELATED"/>
    <property type="match status" value="1"/>
</dbReference>
<evidence type="ECO:0000256" key="4">
    <source>
        <dbReference type="ARBA" id="ARBA00015384"/>
    </source>
</evidence>
<keyword evidence="13" id="KW-1185">Reference proteome</keyword>
<dbReference type="Pfam" id="PF04442">
    <property type="entry name" value="CtaG_Cox11"/>
    <property type="match status" value="1"/>
</dbReference>
<dbReference type="FunFam" id="2.60.370.10:FF:000001">
    <property type="entry name" value="COX11 cytochrome c oxidase assembly homolog"/>
    <property type="match status" value="1"/>
</dbReference>
<keyword evidence="6 10" id="KW-0735">Signal-anchor</keyword>
<evidence type="ECO:0000256" key="2">
    <source>
        <dbReference type="ARBA" id="ARBA00004382"/>
    </source>
</evidence>
<gene>
    <name evidence="10 12" type="primary">ctaG</name>
    <name evidence="12" type="ORF">GCM10010990_17550</name>
</gene>
<dbReference type="GO" id="GO:0005886">
    <property type="term" value="C:plasma membrane"/>
    <property type="evidence" value="ECO:0007669"/>
    <property type="project" value="UniProtKB-SubCell"/>
</dbReference>
<dbReference type="EMBL" id="BMIP01000003">
    <property type="protein sequence ID" value="GGD68507.1"/>
    <property type="molecule type" value="Genomic_DNA"/>
</dbReference>
<keyword evidence="10" id="KW-1003">Cell membrane</keyword>
<feature type="topological domain" description="Cytoplasmic" evidence="10">
    <location>
        <begin position="1"/>
        <end position="19"/>
    </location>
</feature>
<evidence type="ECO:0000256" key="7">
    <source>
        <dbReference type="ARBA" id="ARBA00022989"/>
    </source>
</evidence>
<evidence type="ECO:0000256" key="10">
    <source>
        <dbReference type="HAMAP-Rule" id="MF_00155"/>
    </source>
</evidence>
<dbReference type="Proteomes" id="UP000612349">
    <property type="component" value="Unassembled WGS sequence"/>
</dbReference>
<keyword evidence="8 10" id="KW-0186">Copper</keyword>
<proteinExistence type="inferred from homology"/>
<comment type="subcellular location">
    <subcellularLocation>
        <location evidence="2 10">Cell inner membrane</location>
        <topology evidence="2 10">Single-pass type II membrane protein</topology>
        <orientation evidence="2 10">Periplasmic side</orientation>
    </subcellularLocation>
</comment>
<evidence type="ECO:0000256" key="3">
    <source>
        <dbReference type="ARBA" id="ARBA00009620"/>
    </source>
</evidence>
<keyword evidence="10" id="KW-0997">Cell inner membrane</keyword>
<evidence type="ECO:0000313" key="13">
    <source>
        <dbReference type="Proteomes" id="UP000612349"/>
    </source>
</evidence>
<feature type="transmembrane region" description="Helical" evidence="11">
    <location>
        <begin position="26"/>
        <end position="46"/>
    </location>
</feature>
<dbReference type="GO" id="GO:0005507">
    <property type="term" value="F:copper ion binding"/>
    <property type="evidence" value="ECO:0007669"/>
    <property type="project" value="InterPro"/>
</dbReference>
<evidence type="ECO:0000256" key="11">
    <source>
        <dbReference type="SAM" id="Phobius"/>
    </source>
</evidence>
<protein>
    <recommendedName>
        <fullName evidence="4 10">Cytochrome c oxidase assembly protein CtaG</fullName>
    </recommendedName>
</protein>
<dbReference type="PANTHER" id="PTHR21320">
    <property type="entry name" value="CYTOCHROME C OXIDASE ASSEMBLY PROTEIN COX11-RELATED"/>
    <property type="match status" value="1"/>
</dbReference>
<dbReference type="HAMAP" id="MF_00155">
    <property type="entry name" value="CtaG"/>
    <property type="match status" value="1"/>
</dbReference>
<evidence type="ECO:0000256" key="1">
    <source>
        <dbReference type="ARBA" id="ARBA00004007"/>
    </source>
</evidence>
<dbReference type="NCBIfam" id="NF003465">
    <property type="entry name" value="PRK05089.1"/>
    <property type="match status" value="1"/>
</dbReference>
<dbReference type="RefSeq" id="WP_066771425.1">
    <property type="nucleotide sequence ID" value="NZ_BMIP01000003.1"/>
</dbReference>
<evidence type="ECO:0000256" key="8">
    <source>
        <dbReference type="ARBA" id="ARBA00023008"/>
    </source>
</evidence>
<comment type="caution">
    <text evidence="12">The sequence shown here is derived from an EMBL/GenBank/DDBJ whole genome shotgun (WGS) entry which is preliminary data.</text>
</comment>
<dbReference type="OrthoDB" id="9804841at2"/>
<dbReference type="InterPro" id="IPR023471">
    <property type="entry name" value="CtaG/Cox11_dom_sf"/>
</dbReference>
<dbReference type="AlphaFoldDB" id="A0A916YZD4"/>
<dbReference type="PIRSF" id="PIRSF005413">
    <property type="entry name" value="COX11"/>
    <property type="match status" value="1"/>
</dbReference>
<comment type="function">
    <text evidence="1 10">Exerts its effect at some terminal stage of cytochrome c oxidase synthesis, probably by being involved in the insertion of the copper B into subunit I.</text>
</comment>
<evidence type="ECO:0000256" key="6">
    <source>
        <dbReference type="ARBA" id="ARBA00022968"/>
    </source>
</evidence>
<sequence>MEQSIAPDRRIDNIDEARRRNNRTGFIFLIVAIGMLGMGYAAVPLYRIFCQVTGIDGTTQRASEEQAAAVVAATGQHISVRFDGNVSGGLPWKFKPNQVKQDVVIGEKSLASYHAVNNSARPITGTAVFNVSPTQAGKYFNKIECFCFTEQTLKPGQEVEMPVIYYVDPAILDDPDARDVEQITLSYSFYESPKG</sequence>
<dbReference type="Gene3D" id="2.60.370.10">
    <property type="entry name" value="Ctag/Cox11"/>
    <property type="match status" value="1"/>
</dbReference>
<feature type="topological domain" description="Periplasmic" evidence="10">
    <location>
        <begin position="43"/>
        <end position="195"/>
    </location>
</feature>
<comment type="similarity">
    <text evidence="3 10">Belongs to the COX11/CtaG family.</text>
</comment>
<name>A0A916YZD4_9SPHN</name>
<accession>A0A916YZD4</accession>
<keyword evidence="7 10" id="KW-1133">Transmembrane helix</keyword>
<dbReference type="SUPFAM" id="SSF110111">
    <property type="entry name" value="Ctag/Cox11"/>
    <property type="match status" value="1"/>
</dbReference>
<evidence type="ECO:0000256" key="9">
    <source>
        <dbReference type="ARBA" id="ARBA00023136"/>
    </source>
</evidence>
<evidence type="ECO:0000313" key="12">
    <source>
        <dbReference type="EMBL" id="GGD68507.1"/>
    </source>
</evidence>
<keyword evidence="5 10" id="KW-0812">Transmembrane</keyword>
<evidence type="ECO:0000256" key="5">
    <source>
        <dbReference type="ARBA" id="ARBA00022692"/>
    </source>
</evidence>
<organism evidence="12 13">
    <name type="scientific">Croceicoccus mobilis</name>
    <dbReference type="NCBI Taxonomy" id="1703339"/>
    <lineage>
        <taxon>Bacteria</taxon>
        <taxon>Pseudomonadati</taxon>
        <taxon>Pseudomonadota</taxon>
        <taxon>Alphaproteobacteria</taxon>
        <taxon>Sphingomonadales</taxon>
        <taxon>Erythrobacteraceae</taxon>
        <taxon>Croceicoccus</taxon>
    </lineage>
</organism>
<reference evidence="12" key="1">
    <citation type="journal article" date="2014" name="Int. J. Syst. Evol. Microbiol.">
        <title>Complete genome sequence of Corynebacterium casei LMG S-19264T (=DSM 44701T), isolated from a smear-ripened cheese.</title>
        <authorList>
            <consortium name="US DOE Joint Genome Institute (JGI-PGF)"/>
            <person name="Walter F."/>
            <person name="Albersmeier A."/>
            <person name="Kalinowski J."/>
            <person name="Ruckert C."/>
        </authorList>
    </citation>
    <scope>NUCLEOTIDE SEQUENCE</scope>
    <source>
        <strain evidence="12">CGMCC 1.15360</strain>
    </source>
</reference>